<dbReference type="AlphaFoldDB" id="M7BHY4"/>
<gene>
    <name evidence="2" type="ORF">UY3_06010</name>
</gene>
<accession>M7BHY4</accession>
<evidence type="ECO:0000313" key="2">
    <source>
        <dbReference type="EMBL" id="EMP36799.1"/>
    </source>
</evidence>
<organism evidence="2 3">
    <name type="scientific">Chelonia mydas</name>
    <name type="common">Green sea-turtle</name>
    <name type="synonym">Chelonia agassizi</name>
    <dbReference type="NCBI Taxonomy" id="8469"/>
    <lineage>
        <taxon>Eukaryota</taxon>
        <taxon>Metazoa</taxon>
        <taxon>Chordata</taxon>
        <taxon>Craniata</taxon>
        <taxon>Vertebrata</taxon>
        <taxon>Euteleostomi</taxon>
        <taxon>Archelosauria</taxon>
        <taxon>Testudinata</taxon>
        <taxon>Testudines</taxon>
        <taxon>Cryptodira</taxon>
        <taxon>Durocryptodira</taxon>
        <taxon>Americhelydia</taxon>
        <taxon>Chelonioidea</taxon>
        <taxon>Cheloniidae</taxon>
        <taxon>Chelonia</taxon>
    </lineage>
</organism>
<dbReference type="Gene3D" id="1.10.10.60">
    <property type="entry name" value="Homeodomain-like"/>
    <property type="match status" value="1"/>
</dbReference>
<keyword evidence="3" id="KW-1185">Reference proteome</keyword>
<dbReference type="EMBL" id="KB523805">
    <property type="protein sequence ID" value="EMP36799.1"/>
    <property type="molecule type" value="Genomic_DNA"/>
</dbReference>
<dbReference type="Proteomes" id="UP000031443">
    <property type="component" value="Unassembled WGS sequence"/>
</dbReference>
<evidence type="ECO:0000313" key="3">
    <source>
        <dbReference type="Proteomes" id="UP000031443"/>
    </source>
</evidence>
<sequence length="135" mass="15357">MLATRSRCAPAWSTQEVLDLLGLWEEEAVQEQLRSSHRNMDNCEQIAQEKDYNRDQQWCCGKAKELQQAYQKAMEVYGPSGMELQTYHFYKELHTILGRDPTCAGELEQVWCTDSGMWPSTPGSSAATARHPKSA</sequence>
<dbReference type="InterPro" id="IPR044822">
    <property type="entry name" value="Myb_DNA-bind_4"/>
</dbReference>
<evidence type="ECO:0000259" key="1">
    <source>
        <dbReference type="Pfam" id="PF13837"/>
    </source>
</evidence>
<feature type="domain" description="Myb/SANT-like DNA-binding" evidence="1">
    <location>
        <begin position="11"/>
        <end position="95"/>
    </location>
</feature>
<dbReference type="Pfam" id="PF13837">
    <property type="entry name" value="Myb_DNA-bind_4"/>
    <property type="match status" value="1"/>
</dbReference>
<reference evidence="3" key="1">
    <citation type="journal article" date="2013" name="Nat. Genet.">
        <title>The draft genomes of soft-shell turtle and green sea turtle yield insights into the development and evolution of the turtle-specific body plan.</title>
        <authorList>
            <person name="Wang Z."/>
            <person name="Pascual-Anaya J."/>
            <person name="Zadissa A."/>
            <person name="Li W."/>
            <person name="Niimura Y."/>
            <person name="Huang Z."/>
            <person name="Li C."/>
            <person name="White S."/>
            <person name="Xiong Z."/>
            <person name="Fang D."/>
            <person name="Wang B."/>
            <person name="Ming Y."/>
            <person name="Chen Y."/>
            <person name="Zheng Y."/>
            <person name="Kuraku S."/>
            <person name="Pignatelli M."/>
            <person name="Herrero J."/>
            <person name="Beal K."/>
            <person name="Nozawa M."/>
            <person name="Li Q."/>
            <person name="Wang J."/>
            <person name="Zhang H."/>
            <person name="Yu L."/>
            <person name="Shigenobu S."/>
            <person name="Wang J."/>
            <person name="Liu J."/>
            <person name="Flicek P."/>
            <person name="Searle S."/>
            <person name="Wang J."/>
            <person name="Kuratani S."/>
            <person name="Yin Y."/>
            <person name="Aken B."/>
            <person name="Zhang G."/>
            <person name="Irie N."/>
        </authorList>
    </citation>
    <scope>NUCLEOTIDE SEQUENCE [LARGE SCALE GENOMIC DNA]</scope>
</reference>
<protein>
    <recommendedName>
        <fullName evidence="1">Myb/SANT-like DNA-binding domain-containing protein</fullName>
    </recommendedName>
</protein>
<dbReference type="PANTHER" id="PTHR47595:SF1">
    <property type="entry name" value="MYB_SANT-LIKE DNA-BINDING DOMAIN-CONTAINING PROTEIN"/>
    <property type="match status" value="1"/>
</dbReference>
<name>M7BHY4_CHEMY</name>
<dbReference type="PANTHER" id="PTHR47595">
    <property type="entry name" value="HEAT SHOCK 70 KDA PROTEIN 14"/>
    <property type="match status" value="1"/>
</dbReference>
<proteinExistence type="predicted"/>